<organism evidence="12 13">
    <name type="scientific">Hymenobacter arizonensis</name>
    <name type="common">Siccationidurans arizonensis</name>
    <dbReference type="NCBI Taxonomy" id="1227077"/>
    <lineage>
        <taxon>Bacteria</taxon>
        <taxon>Pseudomonadati</taxon>
        <taxon>Bacteroidota</taxon>
        <taxon>Cytophagia</taxon>
        <taxon>Cytophagales</taxon>
        <taxon>Hymenobacteraceae</taxon>
        <taxon>Hymenobacter</taxon>
    </lineage>
</organism>
<dbReference type="InterPro" id="IPR037682">
    <property type="entry name" value="TonB_C"/>
</dbReference>
<evidence type="ECO:0000256" key="4">
    <source>
        <dbReference type="ARBA" id="ARBA00022475"/>
    </source>
</evidence>
<evidence type="ECO:0000256" key="1">
    <source>
        <dbReference type="ARBA" id="ARBA00004383"/>
    </source>
</evidence>
<dbReference type="STRING" id="1227077.SAMN04515668_0653"/>
<evidence type="ECO:0000313" key="12">
    <source>
        <dbReference type="EMBL" id="SFP87833.1"/>
    </source>
</evidence>
<evidence type="ECO:0000256" key="2">
    <source>
        <dbReference type="ARBA" id="ARBA00006555"/>
    </source>
</evidence>
<dbReference type="PANTHER" id="PTHR33446:SF2">
    <property type="entry name" value="PROTEIN TONB"/>
    <property type="match status" value="1"/>
</dbReference>
<keyword evidence="8" id="KW-1133">Transmembrane helix</keyword>
<evidence type="ECO:0000256" key="3">
    <source>
        <dbReference type="ARBA" id="ARBA00022448"/>
    </source>
</evidence>
<dbReference type="SUPFAM" id="SSF82185">
    <property type="entry name" value="Histone H3 K4-specific methyltransferase SET7/9 N-terminal domain"/>
    <property type="match status" value="1"/>
</dbReference>
<evidence type="ECO:0000256" key="6">
    <source>
        <dbReference type="ARBA" id="ARBA00022692"/>
    </source>
</evidence>
<accession>A0A1I5TXQ1</accession>
<keyword evidence="5" id="KW-0997">Cell inner membrane</keyword>
<dbReference type="OrthoDB" id="9812355at2"/>
<dbReference type="Gene3D" id="3.90.930.1">
    <property type="match status" value="1"/>
</dbReference>
<evidence type="ECO:0000313" key="13">
    <source>
        <dbReference type="Proteomes" id="UP000199029"/>
    </source>
</evidence>
<dbReference type="GO" id="GO:0031992">
    <property type="term" value="F:energy transducer activity"/>
    <property type="evidence" value="ECO:0007669"/>
    <property type="project" value="TreeGrafter"/>
</dbReference>
<keyword evidence="4" id="KW-1003">Cell membrane</keyword>
<keyword evidence="13" id="KW-1185">Reference proteome</keyword>
<dbReference type="PROSITE" id="PS52015">
    <property type="entry name" value="TONB_CTD"/>
    <property type="match status" value="1"/>
</dbReference>
<dbReference type="InterPro" id="IPR051045">
    <property type="entry name" value="TonB-dependent_transducer"/>
</dbReference>
<sequence>MIKLYAFFVATSLCFGCAVAPAAAQQVIPPSKIEFLDSTGVILPSELGAHSRRETTYADSIGGMVSAYIMDGKLSYRTTYEHIRKQIRNGPDEIFFPNGQVSYHTEYSHNKQVGEFRLYYANGQLKRRQIMDAAHAGKGECFLEDGQPTAFFKFETMPVYPEGNGGFEALIKAVMRNVNYPRDARKAKAEGRVIVSFVVTATGEVANVKLVQGVFPSLDATVLQAVKQLKSFVPGTQDGKPVAVSFTMPYLFRME</sequence>
<feature type="signal peptide" evidence="10">
    <location>
        <begin position="1"/>
        <end position="24"/>
    </location>
</feature>
<keyword evidence="10" id="KW-0732">Signal</keyword>
<keyword evidence="3" id="KW-0813">Transport</keyword>
<dbReference type="NCBIfam" id="TIGR01352">
    <property type="entry name" value="tonB_Cterm"/>
    <property type="match status" value="1"/>
</dbReference>
<dbReference type="SUPFAM" id="SSF74653">
    <property type="entry name" value="TolA/TonB C-terminal domain"/>
    <property type="match status" value="1"/>
</dbReference>
<keyword evidence="7" id="KW-0653">Protein transport</keyword>
<protein>
    <submittedName>
        <fullName evidence="12">TonB family C-terminal domain-containing protein</fullName>
    </submittedName>
</protein>
<evidence type="ECO:0000256" key="7">
    <source>
        <dbReference type="ARBA" id="ARBA00022927"/>
    </source>
</evidence>
<evidence type="ECO:0000259" key="11">
    <source>
        <dbReference type="PROSITE" id="PS52015"/>
    </source>
</evidence>
<comment type="subcellular location">
    <subcellularLocation>
        <location evidence="1">Cell inner membrane</location>
        <topology evidence="1">Single-pass membrane protein</topology>
        <orientation evidence="1">Periplasmic side</orientation>
    </subcellularLocation>
</comment>
<dbReference type="GO" id="GO:0055085">
    <property type="term" value="P:transmembrane transport"/>
    <property type="evidence" value="ECO:0007669"/>
    <property type="project" value="InterPro"/>
</dbReference>
<reference evidence="13" key="1">
    <citation type="submission" date="2016-10" db="EMBL/GenBank/DDBJ databases">
        <authorList>
            <person name="Varghese N."/>
            <person name="Submissions S."/>
        </authorList>
    </citation>
    <scope>NUCLEOTIDE SEQUENCE [LARGE SCALE GENOMIC DNA]</scope>
    <source>
        <strain evidence="13">OR362-8,ATCC BAA-1266,JCM 13504</strain>
    </source>
</reference>
<dbReference type="RefSeq" id="WP_092668895.1">
    <property type="nucleotide sequence ID" value="NZ_FOXS01000001.1"/>
</dbReference>
<dbReference type="Pfam" id="PF03544">
    <property type="entry name" value="TonB_C"/>
    <property type="match status" value="1"/>
</dbReference>
<keyword evidence="9" id="KW-0472">Membrane</keyword>
<feature type="chain" id="PRO_5011527503" evidence="10">
    <location>
        <begin position="25"/>
        <end position="255"/>
    </location>
</feature>
<dbReference type="Gene3D" id="3.30.1150.10">
    <property type="match status" value="1"/>
</dbReference>
<evidence type="ECO:0000256" key="5">
    <source>
        <dbReference type="ARBA" id="ARBA00022519"/>
    </source>
</evidence>
<gene>
    <name evidence="12" type="ORF">SAMN04515668_0653</name>
</gene>
<keyword evidence="6" id="KW-0812">Transmembrane</keyword>
<feature type="domain" description="TonB C-terminal" evidence="11">
    <location>
        <begin position="165"/>
        <end position="255"/>
    </location>
</feature>
<dbReference type="GO" id="GO:0015031">
    <property type="term" value="P:protein transport"/>
    <property type="evidence" value="ECO:0007669"/>
    <property type="project" value="UniProtKB-KW"/>
</dbReference>
<evidence type="ECO:0000256" key="9">
    <source>
        <dbReference type="ARBA" id="ARBA00023136"/>
    </source>
</evidence>
<dbReference type="Proteomes" id="UP000199029">
    <property type="component" value="Unassembled WGS sequence"/>
</dbReference>
<dbReference type="InterPro" id="IPR006260">
    <property type="entry name" value="TonB/TolA_C"/>
</dbReference>
<dbReference type="PANTHER" id="PTHR33446">
    <property type="entry name" value="PROTEIN TONB-RELATED"/>
    <property type="match status" value="1"/>
</dbReference>
<dbReference type="EMBL" id="FOXS01000001">
    <property type="protein sequence ID" value="SFP87833.1"/>
    <property type="molecule type" value="Genomic_DNA"/>
</dbReference>
<evidence type="ECO:0000256" key="8">
    <source>
        <dbReference type="ARBA" id="ARBA00022989"/>
    </source>
</evidence>
<dbReference type="GO" id="GO:0098797">
    <property type="term" value="C:plasma membrane protein complex"/>
    <property type="evidence" value="ECO:0007669"/>
    <property type="project" value="TreeGrafter"/>
</dbReference>
<comment type="similarity">
    <text evidence="2">Belongs to the TonB family.</text>
</comment>
<evidence type="ECO:0000256" key="10">
    <source>
        <dbReference type="SAM" id="SignalP"/>
    </source>
</evidence>
<dbReference type="AlphaFoldDB" id="A0A1I5TXQ1"/>
<name>A0A1I5TXQ1_HYMAR</name>
<proteinExistence type="inferred from homology"/>